<feature type="compositionally biased region" description="Basic and acidic residues" evidence="2">
    <location>
        <begin position="9"/>
        <end position="23"/>
    </location>
</feature>
<dbReference type="RefSeq" id="WP_278068402.1">
    <property type="nucleotide sequence ID" value="NZ_CP113159.1"/>
</dbReference>
<organism evidence="4 5">
    <name type="scientific">Edwardsiella ictaluri</name>
    <dbReference type="NCBI Taxonomy" id="67780"/>
    <lineage>
        <taxon>Bacteria</taxon>
        <taxon>Pseudomonadati</taxon>
        <taxon>Pseudomonadota</taxon>
        <taxon>Gammaproteobacteria</taxon>
        <taxon>Enterobacterales</taxon>
        <taxon>Hafniaceae</taxon>
        <taxon>Edwardsiella</taxon>
    </lineage>
</organism>
<proteinExistence type="predicted"/>
<protein>
    <submittedName>
        <fullName evidence="4">YadA-like family protein</fullName>
    </submittedName>
</protein>
<accession>A0ABY8GGA0</accession>
<comment type="subcellular location">
    <subcellularLocation>
        <location evidence="1">Membrane</location>
    </subcellularLocation>
</comment>
<dbReference type="EMBL" id="CP092014">
    <property type="protein sequence ID" value="WFN96549.1"/>
    <property type="molecule type" value="Genomic_DNA"/>
</dbReference>
<dbReference type="Proteomes" id="UP001222680">
    <property type="component" value="Chromosome"/>
</dbReference>
<sequence>MPALWGRGRGREGHRDGGHGGYKDEQAAAVGCRVNETFATKGSNAFGSGSAAYHIGVSPEF</sequence>
<evidence type="ECO:0000256" key="2">
    <source>
        <dbReference type="SAM" id="MobiDB-lite"/>
    </source>
</evidence>
<evidence type="ECO:0000313" key="4">
    <source>
        <dbReference type="EMBL" id="WFN96549.1"/>
    </source>
</evidence>
<evidence type="ECO:0000259" key="3">
    <source>
        <dbReference type="Pfam" id="PF03895"/>
    </source>
</evidence>
<evidence type="ECO:0000256" key="1">
    <source>
        <dbReference type="ARBA" id="ARBA00004370"/>
    </source>
</evidence>
<dbReference type="InterPro" id="IPR005594">
    <property type="entry name" value="YadA_C"/>
</dbReference>
<name>A0ABY8GGA0_EDWIC</name>
<dbReference type="Pfam" id="PF03895">
    <property type="entry name" value="YadA_anchor"/>
    <property type="match status" value="1"/>
</dbReference>
<gene>
    <name evidence="4" type="ORF">MAY91_17965</name>
</gene>
<reference evidence="4 5" key="1">
    <citation type="submission" date="2022-02" db="EMBL/GenBank/DDBJ databases">
        <title>Phenotypic, genotypic and serological characterization of Edwardsiella ictaluri from catfish and ornamental fish species.</title>
        <authorList>
            <person name="Rose D."/>
            <person name="Tekedar H.C."/>
            <person name="Waldbieser G.C."/>
            <person name="Aarattuthodi S."/>
            <person name="Griffin M.J."/>
        </authorList>
    </citation>
    <scope>NUCLEOTIDE SEQUENCE [LARGE SCALE GENOMIC DNA]</scope>
    <source>
        <strain evidence="4 5">13 TAL-140 K3</strain>
    </source>
</reference>
<keyword evidence="5" id="KW-1185">Reference proteome</keyword>
<evidence type="ECO:0000313" key="5">
    <source>
        <dbReference type="Proteomes" id="UP001222680"/>
    </source>
</evidence>
<feature type="region of interest" description="Disordered" evidence="2">
    <location>
        <begin position="1"/>
        <end position="23"/>
    </location>
</feature>
<feature type="domain" description="Trimeric autotransporter adhesin YadA-like C-terminal membrane anchor" evidence="3">
    <location>
        <begin position="18"/>
        <end position="58"/>
    </location>
</feature>